<keyword evidence="2" id="KW-1185">Reference proteome</keyword>
<sequence length="476" mass="51171">MPAATLPAPVRMEAGRARCVGEPGEGLLLVEGPDGRPELVAAIAGMVGRRASIDRLCDAVARSGLEGTVAVDPLTDVLAYREPLHRLPAGGAGEAIDRFRGQLAWARQHCGLPAMPRIPAPDPVHALAALHGLFAHCTPRELSVRGPGSGPQATDLLNAVSCLLFEVLALRAPAQPQEAVLARLRDDVDAVLPGTAAGLVIRNAIAIALETVRTRDTLPEPYRLAHHDAWACYLFMDASDWSSELGRHHFENELGYMAGCLQALRRLASLGDAPLTAATLMEIHDVAIGKSFRRAPEPMQDRFQTGYRSKEVSFALMDGRNCSAAGLAEFFASPEAGTGWITVGEGEGGGGLQLKANAMPSLDCERKADEILAAYYRQLGAIEGSAPDAEAMRIAALVRCCQSLDRHHLFADANIRTIGYLCMNKLLWDLGMEPAVLEYPKVFDMCSVAEVVDAVRRGQQRFRALRQAVQRPGCGH</sequence>
<dbReference type="EMBL" id="FOMQ01000004">
    <property type="protein sequence ID" value="SFD64664.1"/>
    <property type="molecule type" value="Genomic_DNA"/>
</dbReference>
<dbReference type="STRING" id="32040.SAMN04489710_104242"/>
<dbReference type="Proteomes" id="UP000199517">
    <property type="component" value="Unassembled WGS sequence"/>
</dbReference>
<accession>A0A1I1U1S5</accession>
<gene>
    <name evidence="1" type="ORF">SAMN04489710_104242</name>
</gene>
<dbReference type="OrthoDB" id="6196979at2"/>
<proteinExistence type="predicted"/>
<dbReference type="AlphaFoldDB" id="A0A1I1U1S5"/>
<evidence type="ECO:0000313" key="1">
    <source>
        <dbReference type="EMBL" id="SFD64664.1"/>
    </source>
</evidence>
<organism evidence="1 2">
    <name type="scientific">Paracidovorax konjaci</name>
    <dbReference type="NCBI Taxonomy" id="32040"/>
    <lineage>
        <taxon>Bacteria</taxon>
        <taxon>Pseudomonadati</taxon>
        <taxon>Pseudomonadota</taxon>
        <taxon>Betaproteobacteria</taxon>
        <taxon>Burkholderiales</taxon>
        <taxon>Comamonadaceae</taxon>
        <taxon>Paracidovorax</taxon>
    </lineage>
</organism>
<evidence type="ECO:0008006" key="3">
    <source>
        <dbReference type="Google" id="ProtNLM"/>
    </source>
</evidence>
<dbReference type="RefSeq" id="WP_092950804.1">
    <property type="nucleotide sequence ID" value="NZ_FOMQ01000004.1"/>
</dbReference>
<protein>
    <recommendedName>
        <fullName evidence="3">Fic/DOC family protein</fullName>
    </recommendedName>
</protein>
<name>A0A1I1U1S5_9BURK</name>
<reference evidence="2" key="1">
    <citation type="submission" date="2016-10" db="EMBL/GenBank/DDBJ databases">
        <authorList>
            <person name="Varghese N."/>
            <person name="Submissions S."/>
        </authorList>
    </citation>
    <scope>NUCLEOTIDE SEQUENCE [LARGE SCALE GENOMIC DNA]</scope>
    <source>
        <strain evidence="2">DSM 7481</strain>
    </source>
</reference>
<evidence type="ECO:0000313" key="2">
    <source>
        <dbReference type="Proteomes" id="UP000199517"/>
    </source>
</evidence>